<gene>
    <name evidence="2" type="ORF">PIB30_037385</name>
</gene>
<comment type="caution">
    <text evidence="2">The sequence shown here is derived from an EMBL/GenBank/DDBJ whole genome shotgun (WGS) entry which is preliminary data.</text>
</comment>
<organism evidence="2 3">
    <name type="scientific">Stylosanthes scabra</name>
    <dbReference type="NCBI Taxonomy" id="79078"/>
    <lineage>
        <taxon>Eukaryota</taxon>
        <taxon>Viridiplantae</taxon>
        <taxon>Streptophyta</taxon>
        <taxon>Embryophyta</taxon>
        <taxon>Tracheophyta</taxon>
        <taxon>Spermatophyta</taxon>
        <taxon>Magnoliopsida</taxon>
        <taxon>eudicotyledons</taxon>
        <taxon>Gunneridae</taxon>
        <taxon>Pentapetalae</taxon>
        <taxon>rosids</taxon>
        <taxon>fabids</taxon>
        <taxon>Fabales</taxon>
        <taxon>Fabaceae</taxon>
        <taxon>Papilionoideae</taxon>
        <taxon>50 kb inversion clade</taxon>
        <taxon>dalbergioids sensu lato</taxon>
        <taxon>Dalbergieae</taxon>
        <taxon>Pterocarpus clade</taxon>
        <taxon>Stylosanthes</taxon>
    </lineage>
</organism>
<sequence>MRLNPISASLSHQSRAIKRAEDRRAGLLNPPKKTGRVDVLRPHFFKSPPNPLRLTRGPWRAKAGRGGAAVTHTASLKPQTQTAQPQSLKPTLLPHFTVTHGLTITEPAADSVAFPVGGFLSCSPFVSHHSHSHSVARAALNSEPAIITLAPVLFKVTLTVSPPIPSFLSKCLALTSPSPDQRKTPMGSS</sequence>
<dbReference type="EMBL" id="JASCZI010181430">
    <property type="protein sequence ID" value="MED6183381.1"/>
    <property type="molecule type" value="Genomic_DNA"/>
</dbReference>
<feature type="compositionally biased region" description="Polar residues" evidence="1">
    <location>
        <begin position="1"/>
        <end position="14"/>
    </location>
</feature>
<feature type="region of interest" description="Disordered" evidence="1">
    <location>
        <begin position="65"/>
        <end position="87"/>
    </location>
</feature>
<evidence type="ECO:0000313" key="2">
    <source>
        <dbReference type="EMBL" id="MED6183381.1"/>
    </source>
</evidence>
<reference evidence="2 3" key="1">
    <citation type="journal article" date="2023" name="Plants (Basel)">
        <title>Bridging the Gap: Combining Genomics and Transcriptomics Approaches to Understand Stylosanthes scabra, an Orphan Legume from the Brazilian Caatinga.</title>
        <authorList>
            <person name="Ferreira-Neto J.R.C."/>
            <person name="da Silva M.D."/>
            <person name="Binneck E."/>
            <person name="de Melo N.F."/>
            <person name="da Silva R.H."/>
            <person name="de Melo A.L.T.M."/>
            <person name="Pandolfi V."/>
            <person name="Bustamante F.O."/>
            <person name="Brasileiro-Vidal A.C."/>
            <person name="Benko-Iseppon A.M."/>
        </authorList>
    </citation>
    <scope>NUCLEOTIDE SEQUENCE [LARGE SCALE GENOMIC DNA]</scope>
    <source>
        <tissue evidence="2">Leaves</tissue>
    </source>
</reference>
<name>A0ABU6WDE4_9FABA</name>
<feature type="compositionally biased region" description="Polar residues" evidence="1">
    <location>
        <begin position="72"/>
        <end position="87"/>
    </location>
</feature>
<dbReference type="Proteomes" id="UP001341840">
    <property type="component" value="Unassembled WGS sequence"/>
</dbReference>
<evidence type="ECO:0000313" key="3">
    <source>
        <dbReference type="Proteomes" id="UP001341840"/>
    </source>
</evidence>
<protein>
    <submittedName>
        <fullName evidence="2">Uncharacterized protein</fullName>
    </submittedName>
</protein>
<evidence type="ECO:0000256" key="1">
    <source>
        <dbReference type="SAM" id="MobiDB-lite"/>
    </source>
</evidence>
<proteinExistence type="predicted"/>
<feature type="region of interest" description="Disordered" evidence="1">
    <location>
        <begin position="1"/>
        <end position="33"/>
    </location>
</feature>
<keyword evidence="3" id="KW-1185">Reference proteome</keyword>
<accession>A0ABU6WDE4</accession>